<evidence type="ECO:0000256" key="2">
    <source>
        <dbReference type="ARBA" id="ARBA00004651"/>
    </source>
</evidence>
<gene>
    <name evidence="10" type="ORF">QJS10_CPB13g01258</name>
</gene>
<proteinExistence type="inferred from homology"/>
<dbReference type="PANTHER" id="PTHR28259">
    <property type="entry name" value="FLUORIDE EXPORT PROTEIN 1-RELATED"/>
    <property type="match status" value="1"/>
</dbReference>
<keyword evidence="5 9" id="KW-1133">Transmembrane helix</keyword>
<feature type="transmembrane region" description="Helical" evidence="9">
    <location>
        <begin position="446"/>
        <end position="466"/>
    </location>
</feature>
<keyword evidence="3" id="KW-1003">Cell membrane</keyword>
<comment type="catalytic activity">
    <reaction evidence="8">
        <text>fluoride(in) = fluoride(out)</text>
        <dbReference type="Rhea" id="RHEA:76159"/>
        <dbReference type="ChEBI" id="CHEBI:17051"/>
    </reaction>
    <physiologicalReaction direction="left-to-right" evidence="8">
        <dbReference type="Rhea" id="RHEA:76160"/>
    </physiologicalReaction>
</comment>
<evidence type="ECO:0000256" key="9">
    <source>
        <dbReference type="SAM" id="Phobius"/>
    </source>
</evidence>
<reference evidence="10" key="1">
    <citation type="journal article" date="2023" name="Nat. Commun.">
        <title>Diploid and tetraploid genomes of Acorus and the evolution of monocots.</title>
        <authorList>
            <person name="Ma L."/>
            <person name="Liu K.W."/>
            <person name="Li Z."/>
            <person name="Hsiao Y.Y."/>
            <person name="Qi Y."/>
            <person name="Fu T."/>
            <person name="Tang G.D."/>
            <person name="Zhang D."/>
            <person name="Sun W.H."/>
            <person name="Liu D.K."/>
            <person name="Li Y."/>
            <person name="Chen G.Z."/>
            <person name="Liu X.D."/>
            <person name="Liao X.Y."/>
            <person name="Jiang Y.T."/>
            <person name="Yu X."/>
            <person name="Hao Y."/>
            <person name="Huang J."/>
            <person name="Zhao X.W."/>
            <person name="Ke S."/>
            <person name="Chen Y.Y."/>
            <person name="Wu W.L."/>
            <person name="Hsu J.L."/>
            <person name="Lin Y.F."/>
            <person name="Huang M.D."/>
            <person name="Li C.Y."/>
            <person name="Huang L."/>
            <person name="Wang Z.W."/>
            <person name="Zhao X."/>
            <person name="Zhong W.Y."/>
            <person name="Peng D.H."/>
            <person name="Ahmad S."/>
            <person name="Lan S."/>
            <person name="Zhang J.S."/>
            <person name="Tsai W.C."/>
            <person name="Van de Peer Y."/>
            <person name="Liu Z.J."/>
        </authorList>
    </citation>
    <scope>NUCLEOTIDE SEQUENCE</scope>
    <source>
        <strain evidence="10">CP</strain>
    </source>
</reference>
<dbReference type="EMBL" id="JAUJYO010000013">
    <property type="protein sequence ID" value="KAK1299648.1"/>
    <property type="molecule type" value="Genomic_DNA"/>
</dbReference>
<dbReference type="GO" id="GO:0005886">
    <property type="term" value="C:plasma membrane"/>
    <property type="evidence" value="ECO:0007669"/>
    <property type="project" value="UniProtKB-SubCell"/>
</dbReference>
<comment type="similarity">
    <text evidence="7">Belongs to the fluoride channel Fluc/FEX (TC 1.A.43) family.</text>
</comment>
<dbReference type="InterPro" id="IPR003691">
    <property type="entry name" value="FluC"/>
</dbReference>
<accession>A0AAV9DHQ1</accession>
<dbReference type="PANTHER" id="PTHR28259:SF1">
    <property type="entry name" value="FLUORIDE EXPORT PROTEIN 1-RELATED"/>
    <property type="match status" value="1"/>
</dbReference>
<dbReference type="AlphaFoldDB" id="A0AAV9DHQ1"/>
<sequence length="474" mass="52448">MEIDGKAFAGKGTKASIQRNLRRSLSSMARIENHLPGISRSMRNSGSWRRSSLSLPRSVFPDSVTEDAWIARSGDSGRMPYEDDYSEGLAEMDYPGSVESETVTSDARIYPDSMQPVLESMSPLPTHEMIHPIVTKPLKDKVDKLDRYINFLLRYLSLALFGVFGVLTRHLLQKLFGPGVIGFTSDKTPIYLDLPSNMVGSFFMGWFGVIFKGDVRHISEHLAVAITTGYLGSLTTFSGWNQKMLDLSAKGSWVFAVLGYLIGMFLMNQSIIVGVNTAEGLRKILLKKPDDHSNPNVLISWRIHSRGQRLVALALILMFLGPLYGLSGKLVREQMHNNDARARLWLGCLVGAPGVWIRFLLADLNGKGLGRKGRLRWLPVGTLCANVLAASLMAALSTVNKEVNTKRCGIIVTGIQFGFLGSLSTVSTFAAEVYNLNQSGHPWRAFAYAATTIILSFVVGILIYLIPTWTRNYH</sequence>
<feature type="transmembrane region" description="Helical" evidence="9">
    <location>
        <begin position="344"/>
        <end position="365"/>
    </location>
</feature>
<keyword evidence="6 9" id="KW-0472">Membrane</keyword>
<evidence type="ECO:0000313" key="10">
    <source>
        <dbReference type="EMBL" id="KAK1299648.1"/>
    </source>
</evidence>
<organism evidence="10 11">
    <name type="scientific">Acorus calamus</name>
    <name type="common">Sweet flag</name>
    <dbReference type="NCBI Taxonomy" id="4465"/>
    <lineage>
        <taxon>Eukaryota</taxon>
        <taxon>Viridiplantae</taxon>
        <taxon>Streptophyta</taxon>
        <taxon>Embryophyta</taxon>
        <taxon>Tracheophyta</taxon>
        <taxon>Spermatophyta</taxon>
        <taxon>Magnoliopsida</taxon>
        <taxon>Liliopsida</taxon>
        <taxon>Acoraceae</taxon>
        <taxon>Acorus</taxon>
    </lineage>
</organism>
<evidence type="ECO:0000256" key="8">
    <source>
        <dbReference type="ARBA" id="ARBA00035585"/>
    </source>
</evidence>
<evidence type="ECO:0000256" key="5">
    <source>
        <dbReference type="ARBA" id="ARBA00022989"/>
    </source>
</evidence>
<protein>
    <submittedName>
        <fullName evidence="10">Uncharacterized protein</fullName>
    </submittedName>
</protein>
<feature type="transmembrane region" description="Helical" evidence="9">
    <location>
        <begin position="151"/>
        <end position="170"/>
    </location>
</feature>
<evidence type="ECO:0000256" key="4">
    <source>
        <dbReference type="ARBA" id="ARBA00022692"/>
    </source>
</evidence>
<evidence type="ECO:0000256" key="1">
    <source>
        <dbReference type="ARBA" id="ARBA00002598"/>
    </source>
</evidence>
<comment type="caution">
    <text evidence="10">The sequence shown here is derived from an EMBL/GenBank/DDBJ whole genome shotgun (WGS) entry which is preliminary data.</text>
</comment>
<keyword evidence="4 9" id="KW-0812">Transmembrane</keyword>
<name>A0AAV9DHQ1_ACOCL</name>
<dbReference type="GO" id="GO:1903425">
    <property type="term" value="F:fluoride transmembrane transporter activity"/>
    <property type="evidence" value="ECO:0007669"/>
    <property type="project" value="TreeGrafter"/>
</dbReference>
<evidence type="ECO:0000256" key="7">
    <source>
        <dbReference type="ARBA" id="ARBA00035120"/>
    </source>
</evidence>
<dbReference type="Pfam" id="PF02537">
    <property type="entry name" value="CRCB"/>
    <property type="match status" value="2"/>
</dbReference>
<feature type="transmembrane region" description="Helical" evidence="9">
    <location>
        <begin position="190"/>
        <end position="210"/>
    </location>
</feature>
<keyword evidence="11" id="KW-1185">Reference proteome</keyword>
<comment type="subcellular location">
    <subcellularLocation>
        <location evidence="2">Cell membrane</location>
        <topology evidence="2">Multi-pass membrane protein</topology>
    </subcellularLocation>
</comment>
<reference evidence="10" key="2">
    <citation type="submission" date="2023-06" db="EMBL/GenBank/DDBJ databases">
        <authorList>
            <person name="Ma L."/>
            <person name="Liu K.-W."/>
            <person name="Li Z."/>
            <person name="Hsiao Y.-Y."/>
            <person name="Qi Y."/>
            <person name="Fu T."/>
            <person name="Tang G."/>
            <person name="Zhang D."/>
            <person name="Sun W.-H."/>
            <person name="Liu D.-K."/>
            <person name="Li Y."/>
            <person name="Chen G.-Z."/>
            <person name="Liu X.-D."/>
            <person name="Liao X.-Y."/>
            <person name="Jiang Y.-T."/>
            <person name="Yu X."/>
            <person name="Hao Y."/>
            <person name="Huang J."/>
            <person name="Zhao X.-W."/>
            <person name="Ke S."/>
            <person name="Chen Y.-Y."/>
            <person name="Wu W.-L."/>
            <person name="Hsu J.-L."/>
            <person name="Lin Y.-F."/>
            <person name="Huang M.-D."/>
            <person name="Li C.-Y."/>
            <person name="Huang L."/>
            <person name="Wang Z.-W."/>
            <person name="Zhao X."/>
            <person name="Zhong W.-Y."/>
            <person name="Peng D.-H."/>
            <person name="Ahmad S."/>
            <person name="Lan S."/>
            <person name="Zhang J.-S."/>
            <person name="Tsai W.-C."/>
            <person name="Van De Peer Y."/>
            <person name="Liu Z.-J."/>
        </authorList>
    </citation>
    <scope>NUCLEOTIDE SEQUENCE</scope>
    <source>
        <strain evidence="10">CP</strain>
        <tissue evidence="10">Leaves</tissue>
    </source>
</reference>
<evidence type="ECO:0000256" key="6">
    <source>
        <dbReference type="ARBA" id="ARBA00023136"/>
    </source>
</evidence>
<evidence type="ECO:0000256" key="3">
    <source>
        <dbReference type="ARBA" id="ARBA00022475"/>
    </source>
</evidence>
<feature type="transmembrane region" description="Helical" evidence="9">
    <location>
        <begin position="310"/>
        <end position="332"/>
    </location>
</feature>
<evidence type="ECO:0000313" key="11">
    <source>
        <dbReference type="Proteomes" id="UP001180020"/>
    </source>
</evidence>
<feature type="transmembrane region" description="Helical" evidence="9">
    <location>
        <begin position="252"/>
        <end position="278"/>
    </location>
</feature>
<feature type="transmembrane region" description="Helical" evidence="9">
    <location>
        <begin position="409"/>
        <end position="434"/>
    </location>
</feature>
<dbReference type="Proteomes" id="UP001180020">
    <property type="component" value="Unassembled WGS sequence"/>
</dbReference>
<feature type="transmembrane region" description="Helical" evidence="9">
    <location>
        <begin position="377"/>
        <end position="397"/>
    </location>
</feature>
<comment type="function">
    <text evidence="1">Fluoride channel required for the rapid expulsion of cytoplasmic fluoride.</text>
</comment>